<feature type="region of interest" description="Disordered" evidence="5">
    <location>
        <begin position="862"/>
        <end position="1092"/>
    </location>
</feature>
<feature type="region of interest" description="Disordered" evidence="5">
    <location>
        <begin position="304"/>
        <end position="803"/>
    </location>
</feature>
<dbReference type="GO" id="GO:0007064">
    <property type="term" value="P:mitotic sister chromatid cohesion"/>
    <property type="evidence" value="ECO:0007669"/>
    <property type="project" value="InterPro"/>
</dbReference>
<evidence type="ECO:0000313" key="7">
    <source>
        <dbReference type="EMBL" id="KAG6770811.1"/>
    </source>
</evidence>
<feature type="compositionally biased region" description="Polar residues" evidence="5">
    <location>
        <begin position="960"/>
        <end position="972"/>
    </location>
</feature>
<feature type="compositionally biased region" description="Basic and acidic residues" evidence="5">
    <location>
        <begin position="745"/>
        <end position="765"/>
    </location>
</feature>
<feature type="compositionally biased region" description="Basic and acidic residues" evidence="5">
    <location>
        <begin position="537"/>
        <end position="574"/>
    </location>
</feature>
<dbReference type="PANTHER" id="PTHR12663">
    <property type="entry name" value="ANDROGEN INDUCED INHIBITOR OF PROLIFERATION AS3 / PDS5-RELATED"/>
    <property type="match status" value="1"/>
</dbReference>
<feature type="compositionally biased region" description="Low complexity" evidence="5">
    <location>
        <begin position="1019"/>
        <end position="1033"/>
    </location>
</feature>
<feature type="compositionally biased region" description="Basic and acidic residues" evidence="5">
    <location>
        <begin position="793"/>
        <end position="803"/>
    </location>
</feature>
<feature type="compositionally biased region" description="Basic and acidic residues" evidence="5">
    <location>
        <begin position="348"/>
        <end position="363"/>
    </location>
</feature>
<dbReference type="GO" id="GO:0000785">
    <property type="term" value="C:chromatin"/>
    <property type="evidence" value="ECO:0007669"/>
    <property type="project" value="TreeGrafter"/>
</dbReference>
<dbReference type="CDD" id="cd20404">
    <property type="entry name" value="Tudor_Agenet_AtEML-like"/>
    <property type="match status" value="1"/>
</dbReference>
<evidence type="ECO:0000256" key="1">
    <source>
        <dbReference type="ARBA" id="ARBA00004123"/>
    </source>
</evidence>
<sequence length="1092" mass="118614">MASNSSDKELEQQLLEAGNKLLNPPSSVDELLSLLDQVENCLSKVEQSPLKSMQNALSPSQNALVTDQLFRHSNIDVKVSVASCISEITRITAPDAPYDDDRMKEVFQLIVSSFENLDDKSSQSYVKRASILETVAKVRSCVVMLDLECDALIIEMFQHFFKAIRDYHPEDVFSSMETIMSLVLEESEDISVELLSLLLASVKKGDEVNYFYHFYGHKYSNHSHLVSVNELAAFTILQEVLPVARRLGEEVLESCAAKVKPYLIDTVKSLGVSLDDYSDIVGSICQEISGSVEQNDVHAVDENTVNEEETTEVATPEQAEPANDKCPKSAVSNGVTQMEEDDSLADSDSMKKQEDDNKTDQLKSIDLPSNAEPDFSNAERVVLNTESVAEQTSKKSEKSPTKLAEPSESSCVDSEKKAEELPGNKIHSEDVPGSPHKDQPVKEAISSENVKETGSQPPSPKALEGDSVPVASPSVSENLPDESFSKKGGRAKKKESLNKHSAPSSDDVPNKLSDGTSDSEAKLHKCSGKEAPAGTSSEDKTPMRTDASKKESDTTGEPEAKPLKQSYKKVDTLKESNTTNEPEAKARKQSSKKVDASKKESDISSEPEAKLLKQSSKKVDASKKESNTTDELEAKLQKQSSKKAGTLKESDTTNEPEAKARKQSSKKADASKKESDTSGEPEAKLPKQSSKKVDASKKESNTTGESEAKSLKQSSKNVDGNSNNNNDGSTLKQSGDKKRQSHGKAVSEKHVTKSLMKDDDKEKTHSTKSAAKSAEEEHHLEETPVTSTKRKRAAGDEKAPDIKEFDENVVGSKVKVWWPKDRQFYEGKIISFDSIKKKHKVLYTDGDEEVLILKRQKFEFIGDDSESDKEEAADHSSPETSSETPLKKRMKTNSDKSTKQGKGDDSSKRVSGASSSKSKSSAAKSGGKSKEVSKTGGKSIDDSKVKKLDDHGKNKDHTPKSGSKSDVASETASKSKNDDLVTSKASKSKEDGTSTPKPSKSKQETPKTGKSRHDTPKVSSNTKGKASKSGGKSNVTGAGKLKSGSSKVKEIDDEETSTDSDKAQQIAKVKMGSSSKGQGSEAVKSGKKRRRT</sequence>
<feature type="domain" description="Tudor" evidence="6">
    <location>
        <begin position="806"/>
        <end position="864"/>
    </location>
</feature>
<feature type="compositionally biased region" description="Low complexity" evidence="5">
    <location>
        <begin position="714"/>
        <end position="729"/>
    </location>
</feature>
<evidence type="ECO:0000256" key="2">
    <source>
        <dbReference type="ARBA" id="ARBA00022763"/>
    </source>
</evidence>
<evidence type="ECO:0000256" key="3">
    <source>
        <dbReference type="ARBA" id="ARBA00023204"/>
    </source>
</evidence>
<feature type="compositionally biased region" description="Low complexity" evidence="5">
    <location>
        <begin position="909"/>
        <end position="926"/>
    </location>
</feature>
<organism evidence="7 8">
    <name type="scientific">Populus tomentosa</name>
    <name type="common">Chinese white poplar</name>
    <dbReference type="NCBI Taxonomy" id="118781"/>
    <lineage>
        <taxon>Eukaryota</taxon>
        <taxon>Viridiplantae</taxon>
        <taxon>Streptophyta</taxon>
        <taxon>Embryophyta</taxon>
        <taxon>Tracheophyta</taxon>
        <taxon>Spermatophyta</taxon>
        <taxon>Magnoliopsida</taxon>
        <taxon>eudicotyledons</taxon>
        <taxon>Gunneridae</taxon>
        <taxon>Pentapetalae</taxon>
        <taxon>rosids</taxon>
        <taxon>fabids</taxon>
        <taxon>Malpighiales</taxon>
        <taxon>Salicaceae</taxon>
        <taxon>Saliceae</taxon>
        <taxon>Populus</taxon>
    </lineage>
</organism>
<keyword evidence="4" id="KW-0539">Nucleus</keyword>
<keyword evidence="2" id="KW-0227">DNA damage</keyword>
<dbReference type="Pfam" id="PF20168">
    <property type="entry name" value="PDS5"/>
    <property type="match status" value="1"/>
</dbReference>
<keyword evidence="8" id="KW-1185">Reference proteome</keyword>
<dbReference type="EMBL" id="JAAWWB010000012">
    <property type="protein sequence ID" value="KAG6770811.1"/>
    <property type="molecule type" value="Genomic_DNA"/>
</dbReference>
<dbReference type="InterPro" id="IPR039776">
    <property type="entry name" value="Pds5"/>
</dbReference>
<feature type="compositionally biased region" description="Low complexity" evidence="5">
    <location>
        <begin position="312"/>
        <end position="321"/>
    </location>
</feature>
<evidence type="ECO:0000256" key="5">
    <source>
        <dbReference type="SAM" id="MobiDB-lite"/>
    </source>
</evidence>
<evidence type="ECO:0000313" key="8">
    <source>
        <dbReference type="Proteomes" id="UP000886885"/>
    </source>
</evidence>
<dbReference type="InterPro" id="IPR002999">
    <property type="entry name" value="Tudor"/>
</dbReference>
<comment type="caution">
    <text evidence="7">The sequence shown here is derived from an EMBL/GenBank/DDBJ whole genome shotgun (WGS) entry which is preliminary data.</text>
</comment>
<feature type="compositionally biased region" description="Basic and acidic residues" evidence="5">
    <location>
        <begin position="646"/>
        <end position="710"/>
    </location>
</feature>
<dbReference type="OrthoDB" id="200660at2759"/>
<feature type="compositionally biased region" description="Basic and acidic residues" evidence="5">
    <location>
        <begin position="973"/>
        <end position="992"/>
    </location>
</feature>
<feature type="compositionally biased region" description="Basic and acidic residues" evidence="5">
    <location>
        <begin position="928"/>
        <end position="959"/>
    </location>
</feature>
<gene>
    <name evidence="7" type="ORF">POTOM_026507</name>
</gene>
<comment type="subcellular location">
    <subcellularLocation>
        <location evidence="1">Nucleus</location>
    </subcellularLocation>
</comment>
<dbReference type="GO" id="GO:0005634">
    <property type="term" value="C:nucleus"/>
    <property type="evidence" value="ECO:0007669"/>
    <property type="project" value="UniProtKB-SubCell"/>
</dbReference>
<protein>
    <recommendedName>
        <fullName evidence="6">Tudor domain-containing protein</fullName>
    </recommendedName>
</protein>
<dbReference type="Proteomes" id="UP000886885">
    <property type="component" value="Chromosome 6D"/>
</dbReference>
<dbReference type="GO" id="GO:0006281">
    <property type="term" value="P:DNA repair"/>
    <property type="evidence" value="ECO:0007669"/>
    <property type="project" value="UniProtKB-KW"/>
</dbReference>
<dbReference type="SMART" id="SM00333">
    <property type="entry name" value="TUDOR"/>
    <property type="match status" value="1"/>
</dbReference>
<feature type="compositionally biased region" description="Basic and acidic residues" evidence="5">
    <location>
        <begin position="1001"/>
        <end position="1016"/>
    </location>
</feature>
<accession>A0A8X8CPK3</accession>
<feature type="compositionally biased region" description="Basic and acidic residues" evidence="5">
    <location>
        <begin position="773"/>
        <end position="782"/>
    </location>
</feature>
<evidence type="ECO:0000256" key="4">
    <source>
        <dbReference type="ARBA" id="ARBA00023242"/>
    </source>
</evidence>
<keyword evidence="3" id="KW-0234">DNA repair</keyword>
<feature type="compositionally biased region" description="Polar residues" evidence="5">
    <location>
        <begin position="446"/>
        <end position="456"/>
    </location>
</feature>
<dbReference type="AlphaFoldDB" id="A0A8X8CPK3"/>
<proteinExistence type="predicted"/>
<feature type="compositionally biased region" description="Basic and acidic residues" evidence="5">
    <location>
        <begin position="413"/>
        <end position="441"/>
    </location>
</feature>
<feature type="compositionally biased region" description="Basic and acidic residues" evidence="5">
    <location>
        <begin position="582"/>
        <end position="636"/>
    </location>
</feature>
<feature type="compositionally biased region" description="Basic and acidic residues" evidence="5">
    <location>
        <begin position="892"/>
        <end position="908"/>
    </location>
</feature>
<name>A0A8X8CPK3_POPTO</name>
<evidence type="ECO:0000259" key="6">
    <source>
        <dbReference type="SMART" id="SM00333"/>
    </source>
</evidence>
<dbReference type="PANTHER" id="PTHR12663:SF3">
    <property type="entry name" value="SISTER CHROMATID COHESION PROTEIN PDS5 HOMOLOG C"/>
    <property type="match status" value="1"/>
</dbReference>
<reference evidence="7" key="1">
    <citation type="journal article" date="2020" name="bioRxiv">
        <title>Hybrid origin of Populus tomentosa Carr. identified through genome sequencing and phylogenomic analysis.</title>
        <authorList>
            <person name="An X."/>
            <person name="Gao K."/>
            <person name="Chen Z."/>
            <person name="Li J."/>
            <person name="Yang X."/>
            <person name="Yang X."/>
            <person name="Zhou J."/>
            <person name="Guo T."/>
            <person name="Zhao T."/>
            <person name="Huang S."/>
            <person name="Miao D."/>
            <person name="Khan W.U."/>
            <person name="Rao P."/>
            <person name="Ye M."/>
            <person name="Lei B."/>
            <person name="Liao W."/>
            <person name="Wang J."/>
            <person name="Ji L."/>
            <person name="Li Y."/>
            <person name="Guo B."/>
            <person name="Mustafa N.S."/>
            <person name="Li S."/>
            <person name="Yun Q."/>
            <person name="Keller S.R."/>
            <person name="Mao J."/>
            <person name="Zhang R."/>
            <person name="Strauss S.H."/>
        </authorList>
    </citation>
    <scope>NUCLEOTIDE SEQUENCE</scope>
    <source>
        <strain evidence="7">GM15</strain>
        <tissue evidence="7">Leaf</tissue>
    </source>
</reference>